<dbReference type="Pfam" id="PF03184">
    <property type="entry name" value="DDE_1"/>
    <property type="match status" value="1"/>
</dbReference>
<protein>
    <recommendedName>
        <fullName evidence="1">DDE-1 domain-containing protein</fullName>
    </recommendedName>
</protein>
<organism evidence="2 3">
    <name type="scientific">Tribolium castaneum</name>
    <name type="common">Red flour beetle</name>
    <dbReference type="NCBI Taxonomy" id="7070"/>
    <lineage>
        <taxon>Eukaryota</taxon>
        <taxon>Metazoa</taxon>
        <taxon>Ecdysozoa</taxon>
        <taxon>Arthropoda</taxon>
        <taxon>Hexapoda</taxon>
        <taxon>Insecta</taxon>
        <taxon>Pterygota</taxon>
        <taxon>Neoptera</taxon>
        <taxon>Endopterygota</taxon>
        <taxon>Coleoptera</taxon>
        <taxon>Polyphaga</taxon>
        <taxon>Cucujiformia</taxon>
        <taxon>Tenebrionidae</taxon>
        <taxon>Tenebrionidae incertae sedis</taxon>
        <taxon>Tribolium</taxon>
    </lineage>
</organism>
<evidence type="ECO:0000313" key="2">
    <source>
        <dbReference type="EMBL" id="KYB26861.1"/>
    </source>
</evidence>
<dbReference type="OMA" id="YETSEIC"/>
<reference evidence="2 3" key="2">
    <citation type="journal article" date="2010" name="Nucleic Acids Res.">
        <title>BeetleBase in 2010: revisions to provide comprehensive genomic information for Tribolium castaneum.</title>
        <authorList>
            <person name="Kim H.S."/>
            <person name="Murphy T."/>
            <person name="Xia J."/>
            <person name="Caragea D."/>
            <person name="Park Y."/>
            <person name="Beeman R.W."/>
            <person name="Lorenzen M.D."/>
            <person name="Butcher S."/>
            <person name="Manak J.R."/>
            <person name="Brown S.J."/>
        </authorList>
    </citation>
    <scope>GENOME REANNOTATION</scope>
    <source>
        <strain evidence="2 3">Georgia GA2</strain>
    </source>
</reference>
<accession>A0A139WG78</accession>
<keyword evidence="3" id="KW-1185">Reference proteome</keyword>
<dbReference type="Proteomes" id="UP000007266">
    <property type="component" value="Linkage group 7"/>
</dbReference>
<dbReference type="GO" id="GO:0003676">
    <property type="term" value="F:nucleic acid binding"/>
    <property type="evidence" value="ECO:0007669"/>
    <property type="project" value="InterPro"/>
</dbReference>
<dbReference type="InterPro" id="IPR004875">
    <property type="entry name" value="DDE_SF_endonuclease_dom"/>
</dbReference>
<evidence type="ECO:0000313" key="3">
    <source>
        <dbReference type="Proteomes" id="UP000007266"/>
    </source>
</evidence>
<reference evidence="2 3" key="1">
    <citation type="journal article" date="2008" name="Nature">
        <title>The genome of the model beetle and pest Tribolium castaneum.</title>
        <authorList>
            <consortium name="Tribolium Genome Sequencing Consortium"/>
            <person name="Richards S."/>
            <person name="Gibbs R.A."/>
            <person name="Weinstock G.M."/>
            <person name="Brown S.J."/>
            <person name="Denell R."/>
            <person name="Beeman R.W."/>
            <person name="Gibbs R."/>
            <person name="Beeman R.W."/>
            <person name="Brown S.J."/>
            <person name="Bucher G."/>
            <person name="Friedrich M."/>
            <person name="Grimmelikhuijzen C.J."/>
            <person name="Klingler M."/>
            <person name="Lorenzen M."/>
            <person name="Richards S."/>
            <person name="Roth S."/>
            <person name="Schroder R."/>
            <person name="Tautz D."/>
            <person name="Zdobnov E.M."/>
            <person name="Muzny D."/>
            <person name="Gibbs R.A."/>
            <person name="Weinstock G.M."/>
            <person name="Attaway T."/>
            <person name="Bell S."/>
            <person name="Buhay C.J."/>
            <person name="Chandrabose M.N."/>
            <person name="Chavez D."/>
            <person name="Clerk-Blankenburg K.P."/>
            <person name="Cree A."/>
            <person name="Dao M."/>
            <person name="Davis C."/>
            <person name="Chacko J."/>
            <person name="Dinh H."/>
            <person name="Dugan-Rocha S."/>
            <person name="Fowler G."/>
            <person name="Garner T.T."/>
            <person name="Garnes J."/>
            <person name="Gnirke A."/>
            <person name="Hawes A."/>
            <person name="Hernandez J."/>
            <person name="Hines S."/>
            <person name="Holder M."/>
            <person name="Hume J."/>
            <person name="Jhangiani S.N."/>
            <person name="Joshi V."/>
            <person name="Khan Z.M."/>
            <person name="Jackson L."/>
            <person name="Kovar C."/>
            <person name="Kowis A."/>
            <person name="Lee S."/>
            <person name="Lewis L.R."/>
            <person name="Margolis J."/>
            <person name="Morgan M."/>
            <person name="Nazareth L.V."/>
            <person name="Nguyen N."/>
            <person name="Okwuonu G."/>
            <person name="Parker D."/>
            <person name="Richards S."/>
            <person name="Ruiz S.J."/>
            <person name="Santibanez J."/>
            <person name="Savard J."/>
            <person name="Scherer S.E."/>
            <person name="Schneider B."/>
            <person name="Sodergren E."/>
            <person name="Tautz D."/>
            <person name="Vattahil S."/>
            <person name="Villasana D."/>
            <person name="White C.S."/>
            <person name="Wright R."/>
            <person name="Park Y."/>
            <person name="Beeman R.W."/>
            <person name="Lord J."/>
            <person name="Oppert B."/>
            <person name="Lorenzen M."/>
            <person name="Brown S."/>
            <person name="Wang L."/>
            <person name="Savard J."/>
            <person name="Tautz D."/>
            <person name="Richards S."/>
            <person name="Weinstock G."/>
            <person name="Gibbs R.A."/>
            <person name="Liu Y."/>
            <person name="Worley K."/>
            <person name="Weinstock G."/>
            <person name="Elsik C.G."/>
            <person name="Reese J.T."/>
            <person name="Elhaik E."/>
            <person name="Landan G."/>
            <person name="Graur D."/>
            <person name="Arensburger P."/>
            <person name="Atkinson P."/>
            <person name="Beeman R.W."/>
            <person name="Beidler J."/>
            <person name="Brown S.J."/>
            <person name="Demuth J.P."/>
            <person name="Drury D.W."/>
            <person name="Du Y.Z."/>
            <person name="Fujiwara H."/>
            <person name="Lorenzen M."/>
            <person name="Maselli V."/>
            <person name="Osanai M."/>
            <person name="Park Y."/>
            <person name="Robertson H.M."/>
            <person name="Tu Z."/>
            <person name="Wang J.J."/>
            <person name="Wang S."/>
            <person name="Richards S."/>
            <person name="Song H."/>
            <person name="Zhang L."/>
            <person name="Sodergren E."/>
            <person name="Werner D."/>
            <person name="Stanke M."/>
            <person name="Morgenstern B."/>
            <person name="Solovyev V."/>
            <person name="Kosarev P."/>
            <person name="Brown G."/>
            <person name="Chen H.C."/>
            <person name="Ermolaeva O."/>
            <person name="Hlavina W."/>
            <person name="Kapustin Y."/>
            <person name="Kiryutin B."/>
            <person name="Kitts P."/>
            <person name="Maglott D."/>
            <person name="Pruitt K."/>
            <person name="Sapojnikov V."/>
            <person name="Souvorov A."/>
            <person name="Mackey A.J."/>
            <person name="Waterhouse R.M."/>
            <person name="Wyder S."/>
            <person name="Zdobnov E.M."/>
            <person name="Zdobnov E.M."/>
            <person name="Wyder S."/>
            <person name="Kriventseva E.V."/>
            <person name="Kadowaki T."/>
            <person name="Bork P."/>
            <person name="Aranda M."/>
            <person name="Bao R."/>
            <person name="Beermann A."/>
            <person name="Berns N."/>
            <person name="Bolognesi R."/>
            <person name="Bonneton F."/>
            <person name="Bopp D."/>
            <person name="Brown S.J."/>
            <person name="Bucher G."/>
            <person name="Butts T."/>
            <person name="Chaumot A."/>
            <person name="Denell R.E."/>
            <person name="Ferrier D.E."/>
            <person name="Friedrich M."/>
            <person name="Gordon C.M."/>
            <person name="Jindra M."/>
            <person name="Klingler M."/>
            <person name="Lan Q."/>
            <person name="Lattorff H.M."/>
            <person name="Laudet V."/>
            <person name="von Levetsow C."/>
            <person name="Liu Z."/>
            <person name="Lutz R."/>
            <person name="Lynch J.A."/>
            <person name="da Fonseca R.N."/>
            <person name="Posnien N."/>
            <person name="Reuter R."/>
            <person name="Roth S."/>
            <person name="Savard J."/>
            <person name="Schinko J.B."/>
            <person name="Schmitt C."/>
            <person name="Schoppmeier M."/>
            <person name="Schroder R."/>
            <person name="Shippy T.D."/>
            <person name="Simonnet F."/>
            <person name="Marques-Souza H."/>
            <person name="Tautz D."/>
            <person name="Tomoyasu Y."/>
            <person name="Trauner J."/>
            <person name="Van der Zee M."/>
            <person name="Vervoort M."/>
            <person name="Wittkopp N."/>
            <person name="Wimmer E.A."/>
            <person name="Yang X."/>
            <person name="Jones A.K."/>
            <person name="Sattelle D.B."/>
            <person name="Ebert P.R."/>
            <person name="Nelson D."/>
            <person name="Scott J.G."/>
            <person name="Beeman R.W."/>
            <person name="Muthukrishnan S."/>
            <person name="Kramer K.J."/>
            <person name="Arakane Y."/>
            <person name="Beeman R.W."/>
            <person name="Zhu Q."/>
            <person name="Hogenkamp D."/>
            <person name="Dixit R."/>
            <person name="Oppert B."/>
            <person name="Jiang H."/>
            <person name="Zou Z."/>
            <person name="Marshall J."/>
            <person name="Elpidina E."/>
            <person name="Vinokurov K."/>
            <person name="Oppert C."/>
            <person name="Zou Z."/>
            <person name="Evans J."/>
            <person name="Lu Z."/>
            <person name="Zhao P."/>
            <person name="Sumathipala N."/>
            <person name="Altincicek B."/>
            <person name="Vilcinskas A."/>
            <person name="Williams M."/>
            <person name="Hultmark D."/>
            <person name="Hetru C."/>
            <person name="Jiang H."/>
            <person name="Grimmelikhuijzen C.J."/>
            <person name="Hauser F."/>
            <person name="Cazzamali G."/>
            <person name="Williamson M."/>
            <person name="Park Y."/>
            <person name="Li B."/>
            <person name="Tanaka Y."/>
            <person name="Predel R."/>
            <person name="Neupert S."/>
            <person name="Schachtner J."/>
            <person name="Verleyen P."/>
            <person name="Raible F."/>
            <person name="Bork P."/>
            <person name="Friedrich M."/>
            <person name="Walden K.K."/>
            <person name="Robertson H.M."/>
            <person name="Angeli S."/>
            <person name="Foret S."/>
            <person name="Bucher G."/>
            <person name="Schuetz S."/>
            <person name="Maleszka R."/>
            <person name="Wimmer E.A."/>
            <person name="Beeman R.W."/>
            <person name="Lorenzen M."/>
            <person name="Tomoyasu Y."/>
            <person name="Miller S.C."/>
            <person name="Grossmann D."/>
            <person name="Bucher G."/>
        </authorList>
    </citation>
    <scope>NUCLEOTIDE SEQUENCE [LARGE SCALE GENOMIC DNA]</scope>
    <source>
        <strain evidence="2 3">Georgia GA2</strain>
    </source>
</reference>
<proteinExistence type="predicted"/>
<dbReference type="AlphaFoldDB" id="A0A139WG78"/>
<dbReference type="EMBL" id="KQ971350">
    <property type="protein sequence ID" value="KYB26861.1"/>
    <property type="molecule type" value="Genomic_DNA"/>
</dbReference>
<name>A0A139WG78_TRICA</name>
<feature type="domain" description="DDE-1" evidence="1">
    <location>
        <begin position="60"/>
        <end position="164"/>
    </location>
</feature>
<gene>
    <name evidence="2" type="primary">AUGUSTUS-3.0.2_33511</name>
    <name evidence="2" type="ORF">TcasGA2_TC033511</name>
</gene>
<dbReference type="InParanoid" id="A0A139WG78"/>
<evidence type="ECO:0000259" key="1">
    <source>
        <dbReference type="Pfam" id="PF03184"/>
    </source>
</evidence>
<sequence>MEFLEIHRYLEENNLLEVLKDPSRIFNRVESGFQLCPKTGKVLAAKGSQNVYTVDSNNSKESITVMFTFAADGQSCPPMMVYNYQRIPQKVAESVSEGWGIGRSGSGWMTSELFFEYIANVFHPYLVKKGITMPVIYFLDGHKTHLTYEVSKLCKALNIELIAPQCHTYFTTSRRRSLSTSQNSLEKFISLVVNGKSE</sequence>